<dbReference type="EMBL" id="JAAGAX010000015">
    <property type="protein sequence ID" value="KAF2290327.1"/>
    <property type="molecule type" value="Genomic_DNA"/>
</dbReference>
<evidence type="ECO:0000313" key="1">
    <source>
        <dbReference type="EMBL" id="KAF2290327.1"/>
    </source>
</evidence>
<reference evidence="1 2" key="1">
    <citation type="journal article" date="2020" name="Mol. Plant">
        <title>The Chromosome-Based Rubber Tree Genome Provides New Insights into Spurge Genome Evolution and Rubber Biosynthesis.</title>
        <authorList>
            <person name="Liu J."/>
            <person name="Shi C."/>
            <person name="Shi C.C."/>
            <person name="Li W."/>
            <person name="Zhang Q.J."/>
            <person name="Zhang Y."/>
            <person name="Li K."/>
            <person name="Lu H.F."/>
            <person name="Shi C."/>
            <person name="Zhu S.T."/>
            <person name="Xiao Z.Y."/>
            <person name="Nan H."/>
            <person name="Yue Y."/>
            <person name="Zhu X.G."/>
            <person name="Wu Y."/>
            <person name="Hong X.N."/>
            <person name="Fan G.Y."/>
            <person name="Tong Y."/>
            <person name="Zhang D."/>
            <person name="Mao C.L."/>
            <person name="Liu Y.L."/>
            <person name="Hao S.J."/>
            <person name="Liu W.Q."/>
            <person name="Lv M.Q."/>
            <person name="Zhang H.B."/>
            <person name="Liu Y."/>
            <person name="Hu-Tang G.R."/>
            <person name="Wang J.P."/>
            <person name="Wang J.H."/>
            <person name="Sun Y.H."/>
            <person name="Ni S.B."/>
            <person name="Chen W.B."/>
            <person name="Zhang X.C."/>
            <person name="Jiao Y.N."/>
            <person name="Eichler E.E."/>
            <person name="Li G.H."/>
            <person name="Liu X."/>
            <person name="Gao L.Z."/>
        </authorList>
    </citation>
    <scope>NUCLEOTIDE SEQUENCE [LARGE SCALE GENOMIC DNA]</scope>
    <source>
        <strain evidence="2">cv. GT1</strain>
        <tissue evidence="1">Leaf</tissue>
    </source>
</reference>
<organism evidence="1 2">
    <name type="scientific">Hevea brasiliensis</name>
    <name type="common">Para rubber tree</name>
    <name type="synonym">Siphonia brasiliensis</name>
    <dbReference type="NCBI Taxonomy" id="3981"/>
    <lineage>
        <taxon>Eukaryota</taxon>
        <taxon>Viridiplantae</taxon>
        <taxon>Streptophyta</taxon>
        <taxon>Embryophyta</taxon>
        <taxon>Tracheophyta</taxon>
        <taxon>Spermatophyta</taxon>
        <taxon>Magnoliopsida</taxon>
        <taxon>eudicotyledons</taxon>
        <taxon>Gunneridae</taxon>
        <taxon>Pentapetalae</taxon>
        <taxon>rosids</taxon>
        <taxon>fabids</taxon>
        <taxon>Malpighiales</taxon>
        <taxon>Euphorbiaceae</taxon>
        <taxon>Crotonoideae</taxon>
        <taxon>Micrandreae</taxon>
        <taxon>Hevea</taxon>
    </lineage>
</organism>
<keyword evidence="2" id="KW-1185">Reference proteome</keyword>
<name>A0A6A6KNQ8_HEVBR</name>
<accession>A0A6A6KNQ8</accession>
<dbReference type="Proteomes" id="UP000467840">
    <property type="component" value="Chromosome 2"/>
</dbReference>
<evidence type="ECO:0000313" key="2">
    <source>
        <dbReference type="Proteomes" id="UP000467840"/>
    </source>
</evidence>
<comment type="caution">
    <text evidence="1">The sequence shown here is derived from an EMBL/GenBank/DDBJ whole genome shotgun (WGS) entry which is preliminary data.</text>
</comment>
<protein>
    <submittedName>
        <fullName evidence="1">Uncharacterized protein</fullName>
    </submittedName>
</protein>
<proteinExistence type="predicted"/>
<dbReference type="AlphaFoldDB" id="A0A6A6KNQ8"/>
<sequence>MSSPFAPSGGTLDNPSIITTNVQGPSLQILALSMQSPNVSNHRRAHSPRKSDNYYFPDLPNLLSLYRNSMTTTIPNSLPLFEDSKLGKIAATMNTVPIDGTLISPTAKLSVATIDQGRKEGETSSQKLLIPLDRVGPSPVEIAFIINLKVPTLSKEGNINGTQVEGQFAIEKTKKENDVAGMECSSQ</sequence>
<gene>
    <name evidence="1" type="ORF">GH714_010801</name>
</gene>